<name>A0A7D9CW12_DEKBR</name>
<feature type="transmembrane region" description="Helical" evidence="10">
    <location>
        <begin position="159"/>
        <end position="179"/>
    </location>
</feature>
<dbReference type="PROSITE" id="PS50850">
    <property type="entry name" value="MFS"/>
    <property type="match status" value="1"/>
</dbReference>
<comment type="similarity">
    <text evidence="2 9">Belongs to the major facilitator superfamily. Sugar transporter (TC 2.A.1.1) family.</text>
</comment>
<evidence type="ECO:0000256" key="7">
    <source>
        <dbReference type="ARBA" id="ARBA00023136"/>
    </source>
</evidence>
<keyword evidence="5 10" id="KW-0812">Transmembrane</keyword>
<reference evidence="13 14" key="1">
    <citation type="submission" date="2019-07" db="EMBL/GenBank/DDBJ databases">
        <authorList>
            <person name="Friedrich A."/>
            <person name="Schacherer J."/>
        </authorList>
    </citation>
    <scope>NUCLEOTIDE SEQUENCE [LARGE SCALE GENOMIC DNA]</scope>
</reference>
<gene>
    <name evidence="13" type="primary">MPH2</name>
    <name evidence="12" type="ORF">BRETT_003455</name>
    <name evidence="13" type="ORF">DEBR0S1_34530G</name>
</gene>
<dbReference type="InterPro" id="IPR050360">
    <property type="entry name" value="MFS_Sugar_Transporters"/>
</dbReference>
<feature type="transmembrane region" description="Helical" evidence="10">
    <location>
        <begin position="348"/>
        <end position="369"/>
    </location>
</feature>
<dbReference type="PANTHER" id="PTHR48022:SF5">
    <property type="entry name" value="ALPHA-GLUCOSIDES PERMEASE MPH2-RELATED"/>
    <property type="match status" value="1"/>
</dbReference>
<dbReference type="FunFam" id="1.20.1250.20:FF:000254">
    <property type="entry name" value="MAL31p Maltose permease"/>
    <property type="match status" value="1"/>
</dbReference>
<keyword evidence="3 9" id="KW-0813">Transport</keyword>
<organism evidence="13 14">
    <name type="scientific">Dekkera bruxellensis</name>
    <name type="common">Brettanomyces custersii</name>
    <dbReference type="NCBI Taxonomy" id="5007"/>
    <lineage>
        <taxon>Eukaryota</taxon>
        <taxon>Fungi</taxon>
        <taxon>Dikarya</taxon>
        <taxon>Ascomycota</taxon>
        <taxon>Saccharomycotina</taxon>
        <taxon>Pichiomycetes</taxon>
        <taxon>Pichiales</taxon>
        <taxon>Pichiaceae</taxon>
        <taxon>Brettanomyces</taxon>
    </lineage>
</organism>
<evidence type="ECO:0000256" key="1">
    <source>
        <dbReference type="ARBA" id="ARBA00004141"/>
    </source>
</evidence>
<feature type="domain" description="Major facilitator superfamily (MFS) profile" evidence="11">
    <location>
        <begin position="85"/>
        <end position="534"/>
    </location>
</feature>
<evidence type="ECO:0000256" key="6">
    <source>
        <dbReference type="ARBA" id="ARBA00022989"/>
    </source>
</evidence>
<evidence type="ECO:0000256" key="10">
    <source>
        <dbReference type="SAM" id="Phobius"/>
    </source>
</evidence>
<dbReference type="InterPro" id="IPR005829">
    <property type="entry name" value="Sugar_transporter_CS"/>
</dbReference>
<proteinExistence type="inferred from homology"/>
<evidence type="ECO:0000313" key="12">
    <source>
        <dbReference type="EMBL" id="QOU23262.1"/>
    </source>
</evidence>
<dbReference type="GO" id="GO:0016020">
    <property type="term" value="C:membrane"/>
    <property type="evidence" value="ECO:0007669"/>
    <property type="project" value="UniProtKB-SubCell"/>
</dbReference>
<evidence type="ECO:0000256" key="2">
    <source>
        <dbReference type="ARBA" id="ARBA00010992"/>
    </source>
</evidence>
<evidence type="ECO:0000256" key="3">
    <source>
        <dbReference type="ARBA" id="ARBA00022448"/>
    </source>
</evidence>
<feature type="transmembrane region" description="Helical" evidence="10">
    <location>
        <begin position="381"/>
        <end position="402"/>
    </location>
</feature>
<feature type="transmembrane region" description="Helical" evidence="10">
    <location>
        <begin position="477"/>
        <end position="495"/>
    </location>
</feature>
<feature type="transmembrane region" description="Helical" evidence="10">
    <location>
        <begin position="507"/>
        <end position="528"/>
    </location>
</feature>
<keyword evidence="7 10" id="KW-0472">Membrane</keyword>
<keyword evidence="8" id="KW-0462">Maltose metabolism</keyword>
<dbReference type="InterPro" id="IPR005828">
    <property type="entry name" value="MFS_sugar_transport-like"/>
</dbReference>
<feature type="transmembrane region" description="Helical" evidence="10">
    <location>
        <begin position="409"/>
        <end position="432"/>
    </location>
</feature>
<feature type="transmembrane region" description="Helical" evidence="10">
    <location>
        <begin position="185"/>
        <end position="205"/>
    </location>
</feature>
<dbReference type="GO" id="GO:0005351">
    <property type="term" value="F:carbohydrate:proton symporter activity"/>
    <property type="evidence" value="ECO:0007669"/>
    <property type="project" value="TreeGrafter"/>
</dbReference>
<protein>
    <submittedName>
        <fullName evidence="13">DEBR0S1_34530g1_1</fullName>
    </submittedName>
</protein>
<dbReference type="InterPro" id="IPR003663">
    <property type="entry name" value="Sugar/inositol_transpt"/>
</dbReference>
<dbReference type="PROSITE" id="PS00217">
    <property type="entry name" value="SUGAR_TRANSPORT_2"/>
    <property type="match status" value="1"/>
</dbReference>
<evidence type="ECO:0000259" key="11">
    <source>
        <dbReference type="PROSITE" id="PS50850"/>
    </source>
</evidence>
<reference evidence="12" key="3">
    <citation type="journal article" name="BMC Genomics">
        <title>New genome assemblies reveal patterns of domestication and adaptation across Brettanomyces (Dekkera) species.</title>
        <authorList>
            <person name="Roach M.J."/>
            <person name="Borneman A.R."/>
        </authorList>
    </citation>
    <scope>NUCLEOTIDE SEQUENCE</scope>
    <source>
        <strain evidence="12">UCD 2041</strain>
    </source>
</reference>
<dbReference type="PANTHER" id="PTHR48022">
    <property type="entry name" value="PLASTIDIC GLUCOSE TRANSPORTER 4"/>
    <property type="match status" value="1"/>
</dbReference>
<feature type="transmembrane region" description="Helical" evidence="10">
    <location>
        <begin position="256"/>
        <end position="275"/>
    </location>
</feature>
<dbReference type="EMBL" id="CABFWN010000001">
    <property type="protein sequence ID" value="VUG17158.1"/>
    <property type="molecule type" value="Genomic_DNA"/>
</dbReference>
<dbReference type="OrthoDB" id="6612291at2759"/>
<evidence type="ECO:0000256" key="4">
    <source>
        <dbReference type="ARBA" id="ARBA00022597"/>
    </source>
</evidence>
<evidence type="ECO:0000313" key="13">
    <source>
        <dbReference type="EMBL" id="VUG17158.1"/>
    </source>
</evidence>
<keyword evidence="4" id="KW-0762">Sugar transport</keyword>
<dbReference type="Proteomes" id="UP000478008">
    <property type="component" value="Unassembled WGS sequence"/>
</dbReference>
<evidence type="ECO:0000256" key="8">
    <source>
        <dbReference type="ARBA" id="ARBA00026248"/>
    </source>
</evidence>
<dbReference type="InterPro" id="IPR020846">
    <property type="entry name" value="MFS_dom"/>
</dbReference>
<evidence type="ECO:0000256" key="9">
    <source>
        <dbReference type="RuleBase" id="RU003346"/>
    </source>
</evidence>
<dbReference type="NCBIfam" id="TIGR00879">
    <property type="entry name" value="SP"/>
    <property type="match status" value="1"/>
</dbReference>
<dbReference type="SUPFAM" id="SSF103473">
    <property type="entry name" value="MFS general substrate transporter"/>
    <property type="match status" value="1"/>
</dbReference>
<keyword evidence="14" id="KW-1185">Reference proteome</keyword>
<dbReference type="AlphaFoldDB" id="A0A7D9CW12"/>
<dbReference type="Proteomes" id="UP000663131">
    <property type="component" value="Chromosome 9"/>
</dbReference>
<feature type="transmembrane region" description="Helical" evidence="10">
    <location>
        <begin position="438"/>
        <end position="465"/>
    </location>
</feature>
<keyword evidence="6 10" id="KW-1133">Transmembrane helix</keyword>
<reference evidence="12" key="2">
    <citation type="submission" date="2020-10" db="EMBL/GenBank/DDBJ databases">
        <authorList>
            <person name="Palmer J.M."/>
        </authorList>
    </citation>
    <scope>NUCLEOTIDE SEQUENCE</scope>
    <source>
        <strain evidence="12">UCD 2041</strain>
    </source>
</reference>
<dbReference type="InterPro" id="IPR036259">
    <property type="entry name" value="MFS_trans_sf"/>
</dbReference>
<dbReference type="GO" id="GO:0000023">
    <property type="term" value="P:maltose metabolic process"/>
    <property type="evidence" value="ECO:0007669"/>
    <property type="project" value="UniProtKB-KW"/>
</dbReference>
<evidence type="ECO:0000313" key="14">
    <source>
        <dbReference type="Proteomes" id="UP000478008"/>
    </source>
</evidence>
<dbReference type="Gene3D" id="1.20.1250.20">
    <property type="entry name" value="MFS general substrate transporter like domains"/>
    <property type="match status" value="1"/>
</dbReference>
<accession>A0A7D9CW12</accession>
<dbReference type="Pfam" id="PF00083">
    <property type="entry name" value="Sugar_tr"/>
    <property type="match status" value="1"/>
</dbReference>
<sequence>MGDISDSVSEIDDLKAIKSEDEDSVEIDDLKANHDHIENAAPDDIDDKIISKFLGASDEVKESEKQEKDMGFKEAIKTYPKCAIWSVVLSTGLIMEGYDTCLLSSMYALPIFCEKFGTWDSKSKVWEISAGWQTGLSMCVNVGEIIGLQMSGFFADKFGYRYTLIGSMVVLAGFIFLLFFAKSCVMIAVGQVLCGIPWGFFQTLAVSYASEVCPLALRYYLTSYVNVCWVFGQLFASGIMKNSQEAMAHTDMGWRLPFALMWIWPVPISVGIFFAPESPWWLIKKNRMNEAAHSLKRLLTIHEKDRRDLIIGAMVKRMKFTSDKEDTNGETGTYMECFSRKNIRRTRIACMTWVGQNACGSCLMGYSTYFYEKAGMSTSAAFDFSIIMYCLGIIGAFASWIISHSIGRATIYIGGMGIQTILMWVTGILGFIKQTSAVGWAVGSLLLVFTLVYDSTVGPVTYCIVPEIPSGKVRTKTVVIARNLYNIWGIFNAVITPYQLNSTQWNWGAKTGIFWAVLSTLIFVWSVFDLPETKDRTFAEIDQLFEDHVSARKFRSTDVDPFNDAKLLKQFDKKKLHELGNIDVGEHDTEDIKELE</sequence>
<evidence type="ECO:0000256" key="5">
    <source>
        <dbReference type="ARBA" id="ARBA00022692"/>
    </source>
</evidence>
<dbReference type="EMBL" id="CP063137">
    <property type="protein sequence ID" value="QOU23262.1"/>
    <property type="molecule type" value="Genomic_DNA"/>
</dbReference>
<comment type="subcellular location">
    <subcellularLocation>
        <location evidence="1">Membrane</location>
        <topology evidence="1">Multi-pass membrane protein</topology>
    </subcellularLocation>
</comment>